<dbReference type="AlphaFoldDB" id="A0A9J5ZEB2"/>
<dbReference type="PANTHER" id="PTHR33116:SF84">
    <property type="entry name" value="RNA-DIRECTED DNA POLYMERASE"/>
    <property type="match status" value="1"/>
</dbReference>
<sequence length="248" mass="29305">MEALVHFSATIGLVANMEKSNRMNEQVKQQLLEITEITQGSFPIRYLRLPLTFRRWGKLECHKLIDKITNRIKKMPIQNNSLMQIHNFWASMFILPQSVVKEVDRICRDYLWGGTEEKRKVPLISWEKVCLLKRHSGLYIKGCGNWNVAYVGKFIWQLAVNKKSLWFNLTTNGDYSITSNYTEQTGNQAKLEVAELVWNSVLLPRQRFIMWSSMIAYKGETVEYEHTSRKQYMLHVSRLIQFIWSLFY</sequence>
<evidence type="ECO:0000313" key="1">
    <source>
        <dbReference type="EMBL" id="KAG5611217.1"/>
    </source>
</evidence>
<gene>
    <name evidence="1" type="ORF">H5410_022498</name>
</gene>
<evidence type="ECO:0000313" key="2">
    <source>
        <dbReference type="Proteomes" id="UP000824120"/>
    </source>
</evidence>
<protein>
    <submittedName>
        <fullName evidence="1">Uncharacterized protein</fullName>
    </submittedName>
</protein>
<accession>A0A9J5ZEB2</accession>
<comment type="caution">
    <text evidence="1">The sequence shown here is derived from an EMBL/GenBank/DDBJ whole genome shotgun (WGS) entry which is preliminary data.</text>
</comment>
<dbReference type="Proteomes" id="UP000824120">
    <property type="component" value="Chromosome 4"/>
</dbReference>
<reference evidence="1 2" key="1">
    <citation type="submission" date="2020-09" db="EMBL/GenBank/DDBJ databases">
        <title>De no assembly of potato wild relative species, Solanum commersonii.</title>
        <authorList>
            <person name="Cho K."/>
        </authorList>
    </citation>
    <scope>NUCLEOTIDE SEQUENCE [LARGE SCALE GENOMIC DNA]</scope>
    <source>
        <strain evidence="1">LZ3.2</strain>
        <tissue evidence="1">Leaf</tissue>
    </source>
</reference>
<dbReference type="OrthoDB" id="1302412at2759"/>
<dbReference type="EMBL" id="JACXVP010000004">
    <property type="protein sequence ID" value="KAG5611217.1"/>
    <property type="molecule type" value="Genomic_DNA"/>
</dbReference>
<name>A0A9J5ZEB2_SOLCO</name>
<dbReference type="PANTHER" id="PTHR33116">
    <property type="entry name" value="REVERSE TRANSCRIPTASE ZINC-BINDING DOMAIN-CONTAINING PROTEIN-RELATED-RELATED"/>
    <property type="match status" value="1"/>
</dbReference>
<proteinExistence type="predicted"/>
<keyword evidence="2" id="KW-1185">Reference proteome</keyword>
<organism evidence="1 2">
    <name type="scientific">Solanum commersonii</name>
    <name type="common">Commerson's wild potato</name>
    <name type="synonym">Commerson's nightshade</name>
    <dbReference type="NCBI Taxonomy" id="4109"/>
    <lineage>
        <taxon>Eukaryota</taxon>
        <taxon>Viridiplantae</taxon>
        <taxon>Streptophyta</taxon>
        <taxon>Embryophyta</taxon>
        <taxon>Tracheophyta</taxon>
        <taxon>Spermatophyta</taxon>
        <taxon>Magnoliopsida</taxon>
        <taxon>eudicotyledons</taxon>
        <taxon>Gunneridae</taxon>
        <taxon>Pentapetalae</taxon>
        <taxon>asterids</taxon>
        <taxon>lamiids</taxon>
        <taxon>Solanales</taxon>
        <taxon>Solanaceae</taxon>
        <taxon>Solanoideae</taxon>
        <taxon>Solaneae</taxon>
        <taxon>Solanum</taxon>
    </lineage>
</organism>